<comment type="similarity">
    <text evidence="9">Belongs to the glycosyltransferase 8 family. Glycogenin subfamily.</text>
</comment>
<accession>A0AA85K4H2</accession>
<feature type="region of interest" description="Disordered" evidence="14">
    <location>
        <begin position="350"/>
        <end position="377"/>
    </location>
</feature>
<evidence type="ECO:0000256" key="8">
    <source>
        <dbReference type="ARBA" id="ARBA00023211"/>
    </source>
</evidence>
<reference evidence="15" key="1">
    <citation type="submission" date="2022-06" db="EMBL/GenBank/DDBJ databases">
        <authorList>
            <person name="Berger JAMES D."/>
            <person name="Berger JAMES D."/>
        </authorList>
    </citation>
    <scope>NUCLEOTIDE SEQUENCE [LARGE SCALE GENOMIC DNA]</scope>
</reference>
<evidence type="ECO:0000256" key="10">
    <source>
        <dbReference type="ARBA" id="ARBA00038934"/>
    </source>
</evidence>
<evidence type="ECO:0000256" key="4">
    <source>
        <dbReference type="ARBA" id="ARBA00022679"/>
    </source>
</evidence>
<name>A0AA85K4H2_TRIRE</name>
<feature type="region of interest" description="Disordered" evidence="14">
    <location>
        <begin position="434"/>
        <end position="570"/>
    </location>
</feature>
<dbReference type="GO" id="GO:0005737">
    <property type="term" value="C:cytoplasm"/>
    <property type="evidence" value="ECO:0007669"/>
    <property type="project" value="UniProtKB-SubCell"/>
</dbReference>
<evidence type="ECO:0000256" key="12">
    <source>
        <dbReference type="ARBA" id="ARBA00052293"/>
    </source>
</evidence>
<evidence type="ECO:0000256" key="5">
    <source>
        <dbReference type="ARBA" id="ARBA00022723"/>
    </source>
</evidence>
<dbReference type="InterPro" id="IPR029044">
    <property type="entry name" value="Nucleotide-diphossugar_trans"/>
</dbReference>
<evidence type="ECO:0000256" key="1">
    <source>
        <dbReference type="ARBA" id="ARBA00001936"/>
    </source>
</evidence>
<feature type="compositionally biased region" description="Basic and acidic residues" evidence="14">
    <location>
        <begin position="453"/>
        <end position="480"/>
    </location>
</feature>
<dbReference type="Gene3D" id="3.90.550.10">
    <property type="entry name" value="Spore Coat Polysaccharide Biosynthesis Protein SpsA, Chain A"/>
    <property type="match status" value="1"/>
</dbReference>
<keyword evidence="15" id="KW-1185">Reference proteome</keyword>
<keyword evidence="6" id="KW-0320">Glycogen biosynthesis</keyword>
<proteinExistence type="inferred from homology"/>
<reference evidence="16" key="2">
    <citation type="submission" date="2023-11" db="UniProtKB">
        <authorList>
            <consortium name="WormBaseParasite"/>
        </authorList>
    </citation>
    <scope>IDENTIFICATION</scope>
</reference>
<evidence type="ECO:0000256" key="6">
    <source>
        <dbReference type="ARBA" id="ARBA00023056"/>
    </source>
</evidence>
<dbReference type="PANTHER" id="PTHR11183">
    <property type="entry name" value="GLYCOGENIN SUBFAMILY MEMBER"/>
    <property type="match status" value="1"/>
</dbReference>
<evidence type="ECO:0000256" key="3">
    <source>
        <dbReference type="ARBA" id="ARBA00022490"/>
    </source>
</evidence>
<dbReference type="InterPro" id="IPR050587">
    <property type="entry name" value="GNT1/Glycosyltrans_8"/>
</dbReference>
<dbReference type="FunFam" id="3.90.550.10:FF:000092">
    <property type="entry name" value="Glycogenin 2"/>
    <property type="match status" value="1"/>
</dbReference>
<evidence type="ECO:0000256" key="11">
    <source>
        <dbReference type="ARBA" id="ARBA00050886"/>
    </source>
</evidence>
<evidence type="ECO:0000256" key="13">
    <source>
        <dbReference type="ARBA" id="ARBA00057883"/>
    </source>
</evidence>
<protein>
    <recommendedName>
        <fullName evidence="10">glycogenin glucosyltransferase</fullName>
        <ecNumber evidence="10">2.4.1.186</ecNumber>
    </recommendedName>
</protein>
<dbReference type="GO" id="GO:0005978">
    <property type="term" value="P:glycogen biosynthetic process"/>
    <property type="evidence" value="ECO:0007669"/>
    <property type="project" value="UniProtKB-KW"/>
</dbReference>
<comment type="cofactor">
    <cofactor evidence="1">
        <name>Mn(2+)</name>
        <dbReference type="ChEBI" id="CHEBI:29035"/>
    </cofactor>
</comment>
<evidence type="ECO:0000313" key="15">
    <source>
        <dbReference type="Proteomes" id="UP000050795"/>
    </source>
</evidence>
<dbReference type="CDD" id="cd02537">
    <property type="entry name" value="GT8_Glycogenin"/>
    <property type="match status" value="1"/>
</dbReference>
<feature type="region of interest" description="Disordered" evidence="14">
    <location>
        <begin position="610"/>
        <end position="636"/>
    </location>
</feature>
<dbReference type="Pfam" id="PF01501">
    <property type="entry name" value="Glyco_transf_8"/>
    <property type="match status" value="1"/>
</dbReference>
<feature type="compositionally biased region" description="Low complexity" evidence="14">
    <location>
        <begin position="301"/>
        <end position="330"/>
    </location>
</feature>
<feature type="region of interest" description="Disordered" evidence="14">
    <location>
        <begin position="301"/>
        <end position="335"/>
    </location>
</feature>
<dbReference type="EC" id="2.4.1.186" evidence="10"/>
<keyword evidence="4" id="KW-0808">Transferase</keyword>
<comment type="subcellular location">
    <subcellularLocation>
        <location evidence="2">Cytoplasm</location>
    </subcellularLocation>
</comment>
<evidence type="ECO:0000256" key="2">
    <source>
        <dbReference type="ARBA" id="ARBA00004496"/>
    </source>
</evidence>
<dbReference type="SUPFAM" id="SSF53448">
    <property type="entry name" value="Nucleotide-diphospho-sugar transferases"/>
    <property type="match status" value="1"/>
</dbReference>
<evidence type="ECO:0000256" key="14">
    <source>
        <dbReference type="SAM" id="MobiDB-lite"/>
    </source>
</evidence>
<keyword evidence="7" id="KW-0325">Glycoprotein</keyword>
<dbReference type="GO" id="GO:0046872">
    <property type="term" value="F:metal ion binding"/>
    <property type="evidence" value="ECO:0007669"/>
    <property type="project" value="UniProtKB-KW"/>
</dbReference>
<comment type="catalytic activity">
    <reaction evidence="12">
        <text>L-tyrosyl-[glycogenin] + UDP-alpha-D-glucose = alpha-D-glucosyl-L-tyrosyl-[glycogenin] + UDP + H(+)</text>
        <dbReference type="Rhea" id="RHEA:23360"/>
        <dbReference type="Rhea" id="RHEA-COMP:14604"/>
        <dbReference type="Rhea" id="RHEA-COMP:14605"/>
        <dbReference type="ChEBI" id="CHEBI:15378"/>
        <dbReference type="ChEBI" id="CHEBI:46858"/>
        <dbReference type="ChEBI" id="CHEBI:58223"/>
        <dbReference type="ChEBI" id="CHEBI:58885"/>
        <dbReference type="ChEBI" id="CHEBI:140573"/>
        <dbReference type="EC" id="2.4.1.186"/>
    </reaction>
</comment>
<keyword evidence="5" id="KW-0479">Metal-binding</keyword>
<feature type="compositionally biased region" description="Basic and acidic residues" evidence="14">
    <location>
        <begin position="494"/>
        <end position="534"/>
    </location>
</feature>
<feature type="compositionally biased region" description="Basic and acidic residues" evidence="14">
    <location>
        <begin position="545"/>
        <end position="556"/>
    </location>
</feature>
<organism evidence="15 16">
    <name type="scientific">Trichobilharzia regenti</name>
    <name type="common">Nasal bird schistosome</name>
    <dbReference type="NCBI Taxonomy" id="157069"/>
    <lineage>
        <taxon>Eukaryota</taxon>
        <taxon>Metazoa</taxon>
        <taxon>Spiralia</taxon>
        <taxon>Lophotrochozoa</taxon>
        <taxon>Platyhelminthes</taxon>
        <taxon>Trematoda</taxon>
        <taxon>Digenea</taxon>
        <taxon>Strigeidida</taxon>
        <taxon>Schistosomatoidea</taxon>
        <taxon>Schistosomatidae</taxon>
        <taxon>Trichobilharzia</taxon>
    </lineage>
</organism>
<dbReference type="GO" id="GO:0008466">
    <property type="term" value="F:glycogenin glucosyltransferase activity"/>
    <property type="evidence" value="ECO:0007669"/>
    <property type="project" value="UniProtKB-EC"/>
</dbReference>
<evidence type="ECO:0000256" key="7">
    <source>
        <dbReference type="ARBA" id="ARBA00023180"/>
    </source>
</evidence>
<dbReference type="InterPro" id="IPR002495">
    <property type="entry name" value="Glyco_trans_8"/>
</dbReference>
<keyword evidence="8" id="KW-0464">Manganese</keyword>
<feature type="region of interest" description="Disordered" evidence="14">
    <location>
        <begin position="905"/>
        <end position="939"/>
    </location>
</feature>
<comment type="function">
    <text evidence="13">Self-glucosylating initiator of glycogen synthesis. It catalyzes the formation of a short alpha (1,4)-glucosyl chain covalently attached via a glucose 1-O-tyrosyl linkage to internal tyrosine residues and these chains act as primers for the elongation reaction catalyzed by glycogen synthase.</text>
</comment>
<comment type="catalytic activity">
    <reaction evidence="11">
        <text>[1,4-alpha-D-glucosyl](n)-L-tyrosyl-[glycogenin] + UDP-alpha-D-glucose = [1,4-alpha-D-glucosyl](n+1)-L-tyrosyl-[glycogenin] + UDP + H(+)</text>
        <dbReference type="Rhea" id="RHEA:56560"/>
        <dbReference type="Rhea" id="RHEA-COMP:14606"/>
        <dbReference type="Rhea" id="RHEA-COMP:14607"/>
        <dbReference type="ChEBI" id="CHEBI:15378"/>
        <dbReference type="ChEBI" id="CHEBI:58223"/>
        <dbReference type="ChEBI" id="CHEBI:58885"/>
        <dbReference type="ChEBI" id="CHEBI:140574"/>
        <dbReference type="EC" id="2.4.1.186"/>
    </reaction>
</comment>
<feature type="compositionally biased region" description="Basic residues" evidence="14">
    <location>
        <begin position="481"/>
        <end position="493"/>
    </location>
</feature>
<keyword evidence="3" id="KW-0963">Cytoplasm</keyword>
<evidence type="ECO:0000256" key="9">
    <source>
        <dbReference type="ARBA" id="ARBA00038162"/>
    </source>
</evidence>
<dbReference type="Proteomes" id="UP000050795">
    <property type="component" value="Unassembled WGS sequence"/>
</dbReference>
<sequence length="1043" mass="120296">MIRETFITLATNDEYCVGALVLGASLRQTETKKELTILVTSTLTSKMRSLLSLYYDNVIEVQPVAPEDWNNPFLGNRKELTATFTKICAWSLVEFDKAVFMDADTLVLDNIDELFDRPELSAAPDTLWPDCFNAGVFVLKPSMDIYNGLLQMLSTTGSFDGREQGLLNTYFSNWLQGGISHRLPCTYNCICRISESTQFEFYTSRSAWVQFGGTIRVAHFSGPIKPWHKTSAAKTCSQAAFRTFLNTNTNRRSISRVAGMLAYWWSLFLILIRPHFSPDMYLGYISLDTLRKYEQCQGSINNNINNNHNPVNYNPHSSQPSESSKSNNYSDGNHSYTPYYPTFHEQYKRHDSSTILTQQQQQQQPSSPPPEFLQLPYHPEFHDTTWDYLHRKQRIDEDNRFVEHHNHQTSIVQEPQSVLQPQLNLSLSGIRYDQEKTTSTSEPHQHHHHHHQHQEPQQHEVHHDTAQIKTSEDQHQERSHHDHHHHHHDHRHHHEENQSIERSHQHFEHQNIEHQHIHRNEENNPQHNDCHISIDDNYQPSTDKSTTEVKPEDKESPPTNASSSSSTDEKPSILIHPLLAESLNKTPSLKLETHYSLNCYKCHEEMIRQQQRHQQYQHHQSRSQHTTSNPLKTRKYTSEKDLSLKQITKKINRRHSCYGLFVKPSIARKIISPMQRMKTSSTHDDIQQKAVNEIDDNKLITTSVGQKQTRASTEKDKFMKLSTSENVLNHNADKTSSHAKQESSKLFDNMSDIPMSSHLHSLDLASPSPKLLTPSIIDHQPDVKVINGSNLYEMPTEKENEKVNSISIHKIDRMLYKRSISNEESRQRLNSTSLNSHQLENNNRLHRSKVKCMSLGEMMMNTSSSGRTSLSSISLQPLSTSQSIGSCHQGEKMTSQNDFKKMTIKLRSKSLKRRSSDKITNRRGRRRQQDLSSSSEKETSFYIHKKNPFSIITSHYLSSRQTIYRRHTIGIGGELANVDFGKDLCLRHAQIEAVSIERMYAWERGEIDYTGSDRFINILNKLCTTLQYVGGEANLPIGIDVIK</sequence>
<evidence type="ECO:0000313" key="16">
    <source>
        <dbReference type="WBParaSite" id="TREG1_62360.1"/>
    </source>
</evidence>
<dbReference type="WBParaSite" id="TREG1_62360.1">
    <property type="protein sequence ID" value="TREG1_62360.1"/>
    <property type="gene ID" value="TREG1_62360"/>
</dbReference>
<dbReference type="AlphaFoldDB" id="A0AA85K4H2"/>